<sequence length="151" mass="16754">MTIWSMAGGAILLALGGYAAWLWRRVWLHRQALRTQRRTQQARVLDQLEVLARTVVQGQVNVTEGALRMATLLDLLVEPPQQPVDLAAIHQLAAAAEPFARGVQRQALARADRRQQDQHREQLEAEQGKAVEAAAARLLAVLPQWRSVGCA</sequence>
<reference evidence="2" key="1">
    <citation type="submission" date="2022-04" db="EMBL/GenBank/DDBJ databases">
        <title>Alcanivorax sp. CY1518 draft genome sequence.</title>
        <authorList>
            <person name="Zhao G."/>
            <person name="An M."/>
        </authorList>
    </citation>
    <scope>NUCLEOTIDE SEQUENCE</scope>
    <source>
        <strain evidence="2">CY1518</strain>
    </source>
</reference>
<feature type="domain" description="DUF2489" evidence="1">
    <location>
        <begin position="13"/>
        <end position="138"/>
    </location>
</feature>
<dbReference type="Pfam" id="PF10675">
    <property type="entry name" value="DUF2489"/>
    <property type="match status" value="1"/>
</dbReference>
<protein>
    <submittedName>
        <fullName evidence="2">DUF2489 domain-containing protein</fullName>
    </submittedName>
</protein>
<evidence type="ECO:0000313" key="3">
    <source>
        <dbReference type="Proteomes" id="UP001165524"/>
    </source>
</evidence>
<dbReference type="Proteomes" id="UP001165524">
    <property type="component" value="Unassembled WGS sequence"/>
</dbReference>
<accession>A0ABT0E3N2</accession>
<evidence type="ECO:0000313" key="2">
    <source>
        <dbReference type="EMBL" id="MCK0536420.1"/>
    </source>
</evidence>
<name>A0ABT0E3N2_9GAMM</name>
<dbReference type="RefSeq" id="WP_246947623.1">
    <property type="nucleotide sequence ID" value="NZ_JALKII010000001.1"/>
</dbReference>
<gene>
    <name evidence="2" type="ORF">MU846_01705</name>
</gene>
<dbReference type="EMBL" id="JALKII010000001">
    <property type="protein sequence ID" value="MCK0536420.1"/>
    <property type="molecule type" value="Genomic_DNA"/>
</dbReference>
<comment type="caution">
    <text evidence="2">The sequence shown here is derived from an EMBL/GenBank/DDBJ whole genome shotgun (WGS) entry which is preliminary data.</text>
</comment>
<proteinExistence type="predicted"/>
<organism evidence="2 3">
    <name type="scientific">Alcanivorax quisquiliarum</name>
    <dbReference type="NCBI Taxonomy" id="2933565"/>
    <lineage>
        <taxon>Bacteria</taxon>
        <taxon>Pseudomonadati</taxon>
        <taxon>Pseudomonadota</taxon>
        <taxon>Gammaproteobacteria</taxon>
        <taxon>Oceanospirillales</taxon>
        <taxon>Alcanivoracaceae</taxon>
        <taxon>Alcanivorax</taxon>
    </lineage>
</organism>
<keyword evidence="3" id="KW-1185">Reference proteome</keyword>
<dbReference type="InterPro" id="IPR019617">
    <property type="entry name" value="DUF2489"/>
</dbReference>
<evidence type="ECO:0000259" key="1">
    <source>
        <dbReference type="Pfam" id="PF10675"/>
    </source>
</evidence>